<evidence type="ECO:0000313" key="3">
    <source>
        <dbReference type="EMBL" id="KKM75502.1"/>
    </source>
</evidence>
<comment type="caution">
    <text evidence="3">The sequence shown here is derived from an EMBL/GenBank/DDBJ whole genome shotgun (WGS) entry which is preliminary data.</text>
</comment>
<protein>
    <submittedName>
        <fullName evidence="3">Uncharacterized protein</fullName>
    </submittedName>
</protein>
<dbReference type="Pfam" id="PF21817">
    <property type="entry name" value="CapR"/>
    <property type="match status" value="1"/>
</dbReference>
<dbReference type="Pfam" id="PF14311">
    <property type="entry name" value="DUF4379"/>
    <property type="match status" value="1"/>
</dbReference>
<feature type="domain" description="CapR homology" evidence="2">
    <location>
        <begin position="138"/>
        <end position="181"/>
    </location>
</feature>
<accession>A0A0F9N1X8</accession>
<dbReference type="EMBL" id="LAZR01008967">
    <property type="protein sequence ID" value="KKM75502.1"/>
    <property type="molecule type" value="Genomic_DNA"/>
</dbReference>
<feature type="non-terminal residue" evidence="3">
    <location>
        <position position="182"/>
    </location>
</feature>
<gene>
    <name evidence="3" type="ORF">LCGC14_1389510</name>
</gene>
<feature type="domain" description="Treble clef zinc finger" evidence="1">
    <location>
        <begin position="88"/>
        <end position="131"/>
    </location>
</feature>
<reference evidence="3" key="1">
    <citation type="journal article" date="2015" name="Nature">
        <title>Complex archaea that bridge the gap between prokaryotes and eukaryotes.</title>
        <authorList>
            <person name="Spang A."/>
            <person name="Saw J.H."/>
            <person name="Jorgensen S.L."/>
            <person name="Zaremba-Niedzwiedzka K."/>
            <person name="Martijn J."/>
            <person name="Lind A.E."/>
            <person name="van Eijk R."/>
            <person name="Schleper C."/>
            <person name="Guy L."/>
            <person name="Ettema T.J."/>
        </authorList>
    </citation>
    <scope>NUCLEOTIDE SEQUENCE</scope>
</reference>
<dbReference type="InterPro" id="IPR048793">
    <property type="entry name" value="CapR_dom"/>
</dbReference>
<evidence type="ECO:0000259" key="2">
    <source>
        <dbReference type="Pfam" id="PF21817"/>
    </source>
</evidence>
<name>A0A0F9N1X8_9ZZZZ</name>
<proteinExistence type="predicted"/>
<evidence type="ECO:0000259" key="1">
    <source>
        <dbReference type="Pfam" id="PF14311"/>
    </source>
</evidence>
<organism evidence="3">
    <name type="scientific">marine sediment metagenome</name>
    <dbReference type="NCBI Taxonomy" id="412755"/>
    <lineage>
        <taxon>unclassified sequences</taxon>
        <taxon>metagenomes</taxon>
        <taxon>ecological metagenomes</taxon>
    </lineage>
</organism>
<dbReference type="AlphaFoldDB" id="A0A0F9N1X8"/>
<sequence length="182" mass="21228">MRGSKYTIDDVYKLAASKDIRFISASFRNVRDKCNWECCKCGYQWQTQIYKIKECIGCPRCRGNTNRCTNGRYSRDDIVKIAGIKNIILLSEIYTNISSKHEWQCNLCKYEWKARASNVVHKNGCPKCAKRAPYSLDKIKKMANDKGLEFLSNECKNSLTKYQWKCTLCSHIWQTTINHVKN</sequence>
<dbReference type="InterPro" id="IPR025487">
    <property type="entry name" value="DUF4379"/>
</dbReference>